<evidence type="ECO:0000313" key="1">
    <source>
        <dbReference type="EMBL" id="TWG14018.1"/>
    </source>
</evidence>
<reference evidence="1 2" key="1">
    <citation type="submission" date="2019-06" db="EMBL/GenBank/DDBJ databases">
        <title>Sequencing the genomes of 1000 actinobacteria strains.</title>
        <authorList>
            <person name="Klenk H.-P."/>
        </authorList>
    </citation>
    <scope>NUCLEOTIDE SEQUENCE [LARGE SCALE GENOMIC DNA]</scope>
    <source>
        <strain evidence="1 2">DSM 43866</strain>
    </source>
</reference>
<accession>A0A561VQZ9</accession>
<evidence type="ECO:0000313" key="2">
    <source>
        <dbReference type="Proteomes" id="UP000320239"/>
    </source>
</evidence>
<comment type="caution">
    <text evidence="1">The sequence shown here is derived from an EMBL/GenBank/DDBJ whole genome shotgun (WGS) entry which is preliminary data.</text>
</comment>
<name>A0A561VQZ9_ACTTI</name>
<proteinExistence type="predicted"/>
<organism evidence="1 2">
    <name type="scientific">Actinoplanes teichomyceticus</name>
    <dbReference type="NCBI Taxonomy" id="1867"/>
    <lineage>
        <taxon>Bacteria</taxon>
        <taxon>Bacillati</taxon>
        <taxon>Actinomycetota</taxon>
        <taxon>Actinomycetes</taxon>
        <taxon>Micromonosporales</taxon>
        <taxon>Micromonosporaceae</taxon>
        <taxon>Actinoplanes</taxon>
    </lineage>
</organism>
<sequence>MPKVVDAARVTAQANTVWRTCTGCSLLKPLADGVERCPACQTPAPQTVTEAGWDLAGRYATLVGRIEAWAHLIPNVSDTERLDHIRQALATLDPQPRNKGVK</sequence>
<dbReference type="AlphaFoldDB" id="A0A561VQZ9"/>
<dbReference type="OrthoDB" id="3297017at2"/>
<dbReference type="EMBL" id="VIWY01000004">
    <property type="protein sequence ID" value="TWG14018.1"/>
    <property type="molecule type" value="Genomic_DNA"/>
</dbReference>
<dbReference type="RefSeq" id="WP_145830965.1">
    <property type="nucleotide sequence ID" value="NZ_BOMX01000161.1"/>
</dbReference>
<gene>
    <name evidence="1" type="ORF">FHX34_104311</name>
</gene>
<protein>
    <submittedName>
        <fullName evidence="1">Uncharacterized protein</fullName>
    </submittedName>
</protein>
<dbReference type="Proteomes" id="UP000320239">
    <property type="component" value="Unassembled WGS sequence"/>
</dbReference>
<keyword evidence="2" id="KW-1185">Reference proteome</keyword>